<organism evidence="6 7">
    <name type="scientific">candidate division WWE3 bacterium GW2011_GWE1_41_27</name>
    <dbReference type="NCBI Taxonomy" id="1619131"/>
    <lineage>
        <taxon>Bacteria</taxon>
        <taxon>Katanobacteria</taxon>
    </lineage>
</organism>
<feature type="region of interest" description="Disordered" evidence="4">
    <location>
        <begin position="287"/>
        <end position="306"/>
    </location>
</feature>
<feature type="domain" description="5'-3' exonuclease" evidence="5">
    <location>
        <begin position="2"/>
        <end position="260"/>
    </location>
</feature>
<dbReference type="InterPro" id="IPR020045">
    <property type="entry name" value="DNA_polI_H3TH"/>
</dbReference>
<dbReference type="PANTHER" id="PTHR42646">
    <property type="entry name" value="FLAP ENDONUCLEASE XNI"/>
    <property type="match status" value="1"/>
</dbReference>
<evidence type="ECO:0000256" key="2">
    <source>
        <dbReference type="ARBA" id="ARBA00022801"/>
    </source>
</evidence>
<dbReference type="SUPFAM" id="SSF47807">
    <property type="entry name" value="5' to 3' exonuclease, C-terminal subdomain"/>
    <property type="match status" value="1"/>
</dbReference>
<comment type="caution">
    <text evidence="6">The sequence shown here is derived from an EMBL/GenBank/DDBJ whole genome shotgun (WGS) entry which is preliminary data.</text>
</comment>
<keyword evidence="2" id="KW-0378">Hydrolase</keyword>
<proteinExistence type="predicted"/>
<dbReference type="Pfam" id="PF02739">
    <property type="entry name" value="5_3_exonuc_N"/>
    <property type="match status" value="1"/>
</dbReference>
<evidence type="ECO:0000313" key="7">
    <source>
        <dbReference type="Proteomes" id="UP000034544"/>
    </source>
</evidence>
<dbReference type="InterPro" id="IPR008918">
    <property type="entry name" value="HhH2"/>
</dbReference>
<evidence type="ECO:0000313" key="6">
    <source>
        <dbReference type="EMBL" id="KKS06969.1"/>
    </source>
</evidence>
<dbReference type="SMART" id="SM00475">
    <property type="entry name" value="53EXOc"/>
    <property type="match status" value="1"/>
</dbReference>
<accession>A0A0G0W1W2</accession>
<dbReference type="CDD" id="cd09859">
    <property type="entry name" value="PIN_53EXO"/>
    <property type="match status" value="1"/>
</dbReference>
<dbReference type="GO" id="GO:0017108">
    <property type="term" value="F:5'-flap endonuclease activity"/>
    <property type="evidence" value="ECO:0007669"/>
    <property type="project" value="InterPro"/>
</dbReference>
<dbReference type="PANTHER" id="PTHR42646:SF2">
    <property type="entry name" value="5'-3' EXONUCLEASE FAMILY PROTEIN"/>
    <property type="match status" value="1"/>
</dbReference>
<dbReference type="FunFam" id="1.10.150.20:FF:000003">
    <property type="entry name" value="DNA polymerase I"/>
    <property type="match status" value="1"/>
</dbReference>
<dbReference type="Gene3D" id="1.10.150.20">
    <property type="entry name" value="5' to 3' exonuclease, C-terminal subdomain"/>
    <property type="match status" value="1"/>
</dbReference>
<gene>
    <name evidence="6" type="ORF">UU59_C0016G0026</name>
</gene>
<dbReference type="GO" id="GO:0008409">
    <property type="term" value="F:5'-3' exonuclease activity"/>
    <property type="evidence" value="ECO:0007669"/>
    <property type="project" value="InterPro"/>
</dbReference>
<dbReference type="InterPro" id="IPR038969">
    <property type="entry name" value="FEN"/>
</dbReference>
<evidence type="ECO:0000256" key="3">
    <source>
        <dbReference type="ARBA" id="ARBA00023125"/>
    </source>
</evidence>
<evidence type="ECO:0000256" key="1">
    <source>
        <dbReference type="ARBA" id="ARBA00022722"/>
    </source>
</evidence>
<keyword evidence="3" id="KW-0238">DNA-binding</keyword>
<dbReference type="Proteomes" id="UP000034544">
    <property type="component" value="Unassembled WGS sequence"/>
</dbReference>
<evidence type="ECO:0000259" key="5">
    <source>
        <dbReference type="SMART" id="SM00475"/>
    </source>
</evidence>
<keyword evidence="1" id="KW-0540">Nuclease</keyword>
<dbReference type="SUPFAM" id="SSF88723">
    <property type="entry name" value="PIN domain-like"/>
    <property type="match status" value="1"/>
</dbReference>
<evidence type="ECO:0000256" key="4">
    <source>
        <dbReference type="SAM" id="MobiDB-lite"/>
    </source>
</evidence>
<dbReference type="SMART" id="SM00279">
    <property type="entry name" value="HhH2"/>
    <property type="match status" value="1"/>
</dbReference>
<dbReference type="AlphaFoldDB" id="A0A0G0W1W2"/>
<dbReference type="InterPro" id="IPR020046">
    <property type="entry name" value="5-3_exonucl_a-hlix_arch_N"/>
</dbReference>
<dbReference type="CDD" id="cd09898">
    <property type="entry name" value="H3TH_53EXO"/>
    <property type="match status" value="1"/>
</dbReference>
<dbReference type="Pfam" id="PF01367">
    <property type="entry name" value="5_3_exonuc"/>
    <property type="match status" value="1"/>
</dbReference>
<reference evidence="6 7" key="1">
    <citation type="journal article" date="2015" name="Nature">
        <title>rRNA introns, odd ribosomes, and small enigmatic genomes across a large radiation of phyla.</title>
        <authorList>
            <person name="Brown C.T."/>
            <person name="Hug L.A."/>
            <person name="Thomas B.C."/>
            <person name="Sharon I."/>
            <person name="Castelle C.J."/>
            <person name="Singh A."/>
            <person name="Wilkins M.J."/>
            <person name="Williams K.H."/>
            <person name="Banfield J.F."/>
        </authorList>
    </citation>
    <scope>NUCLEOTIDE SEQUENCE [LARGE SCALE GENOMIC DNA]</scope>
</reference>
<sequence>MPKLLLIDTFNFLHRAYHALPPSFRDANGEPTNALYGVTSMLINMLTQVKPDYLVAALDGEKPTFRVEDFTAYKAHRKPMEDSLASQIPKTLDMLSAFGVKQVLVDGYEADDIIATLALGFSGKVDVIIASNDRDLWQLAGKNVMLMVPDNKGKLEWIGKDEVFARLGFPPDKIADYKGLRGDPSDNIPGVYGIGEKTAVKLIEQFGSVEDVYRNIEKVTPESLKEKLLENYEQALMSKKLATLIMDVPAGVTLSDVKYPGYDKEKVLAELSKYNFKSLMKRLGLLPDEDKKSSSQPPDENQLGLF</sequence>
<dbReference type="GO" id="GO:0033567">
    <property type="term" value="P:DNA replication, Okazaki fragment processing"/>
    <property type="evidence" value="ECO:0007669"/>
    <property type="project" value="InterPro"/>
</dbReference>
<dbReference type="InterPro" id="IPR029060">
    <property type="entry name" value="PIN-like_dom_sf"/>
</dbReference>
<dbReference type="InterPro" id="IPR036279">
    <property type="entry name" value="5-3_exonuclease_C_sf"/>
</dbReference>
<dbReference type="InterPro" id="IPR002421">
    <property type="entry name" value="5-3_exonuclease"/>
</dbReference>
<dbReference type="GO" id="GO:0003677">
    <property type="term" value="F:DNA binding"/>
    <property type="evidence" value="ECO:0007669"/>
    <property type="project" value="UniProtKB-KW"/>
</dbReference>
<protein>
    <recommendedName>
        <fullName evidence="5">5'-3' exonuclease domain-containing protein</fullName>
    </recommendedName>
</protein>
<dbReference type="PATRIC" id="fig|1619131.3.peg.421"/>
<dbReference type="Gene3D" id="3.40.50.1010">
    <property type="entry name" value="5'-nuclease"/>
    <property type="match status" value="1"/>
</dbReference>
<dbReference type="EMBL" id="LCBF01000016">
    <property type="protein sequence ID" value="KKS06969.1"/>
    <property type="molecule type" value="Genomic_DNA"/>
</dbReference>
<name>A0A0G0W1W2_UNCKA</name>